<dbReference type="Proteomes" id="UP001432401">
    <property type="component" value="Unassembled WGS sequence"/>
</dbReference>
<comment type="caution">
    <text evidence="2">The sequence shown here is derived from an EMBL/GenBank/DDBJ whole genome shotgun (WGS) entry which is preliminary data.</text>
</comment>
<reference evidence="2 3" key="1">
    <citation type="submission" date="2024-06" db="EMBL/GenBank/DDBJ databases">
        <authorList>
            <person name="Bataeva Y.V."/>
            <person name="Grigorian L.N."/>
            <person name="Solomentsev V.I."/>
        </authorList>
    </citation>
    <scope>NUCLEOTIDE SEQUENCE [LARGE SCALE GENOMIC DNA]</scope>
    <source>
        <strain evidence="3">SCPM-O-B-12605 (RCAM04882)</strain>
    </source>
</reference>
<evidence type="ECO:0000256" key="1">
    <source>
        <dbReference type="SAM" id="SignalP"/>
    </source>
</evidence>
<dbReference type="NCBIfam" id="NF045728">
    <property type="entry name" value="glycosyl_F510_1955"/>
    <property type="match status" value="1"/>
</dbReference>
<organism evidence="2 3">
    <name type="scientific">Nocardiopsis tropica</name>
    <dbReference type="NCBI Taxonomy" id="109330"/>
    <lineage>
        <taxon>Bacteria</taxon>
        <taxon>Bacillati</taxon>
        <taxon>Actinomycetota</taxon>
        <taxon>Actinomycetes</taxon>
        <taxon>Streptosporangiales</taxon>
        <taxon>Nocardiopsidaceae</taxon>
        <taxon>Nocardiopsis</taxon>
    </lineage>
</organism>
<feature type="signal peptide" evidence="1">
    <location>
        <begin position="1"/>
        <end position="24"/>
    </location>
</feature>
<dbReference type="PROSITE" id="PS51257">
    <property type="entry name" value="PROKAR_LIPOPROTEIN"/>
    <property type="match status" value="1"/>
</dbReference>
<evidence type="ECO:0000313" key="3">
    <source>
        <dbReference type="Proteomes" id="UP001432401"/>
    </source>
</evidence>
<evidence type="ECO:0000313" key="2">
    <source>
        <dbReference type="EMBL" id="MES0837008.1"/>
    </source>
</evidence>
<protein>
    <submittedName>
        <fullName evidence="2">F510_1955 family glycosylhydrolase</fullName>
    </submittedName>
</protein>
<dbReference type="InterPro" id="IPR054817">
    <property type="entry name" value="Glycosyl_F510_1955-like"/>
</dbReference>
<dbReference type="RefSeq" id="WP_352985910.1">
    <property type="nucleotide sequence ID" value="NZ_JBEQNA010000014.1"/>
</dbReference>
<sequence>MSTRQRTRLSAATAVLAVMAAGCAAEGQEGADRSSGTAAAGVALPGEVSHVHAVDVDPASGDILVATHEGLYVLPAPGTGDGAAEASRVGPAIDLMGFAVAGPGRYVASGHPHPGVDMPDPVGLIESRDGGSTWQALSRAGRSDFHALAATPDRVVGFDGALRATEDGTTWEALDEGVEPFSLGVDDDGRTVVATTRDGLVRSTDGGSGFSAVEGAPPLALVDWVPGTDTVLGVAPDGGVHRSEDAGASWEPTGRIDGGAQALHADADQVVAVAGDRVVRSTEGGSVFGSW</sequence>
<accession>A0ABV2A132</accession>
<proteinExistence type="predicted"/>
<name>A0ABV2A132_9ACTN</name>
<dbReference type="InterPro" id="IPR015943">
    <property type="entry name" value="WD40/YVTN_repeat-like_dom_sf"/>
</dbReference>
<dbReference type="SUPFAM" id="SSF110296">
    <property type="entry name" value="Oligoxyloglucan reducing end-specific cellobiohydrolase"/>
    <property type="match status" value="1"/>
</dbReference>
<keyword evidence="3" id="KW-1185">Reference proteome</keyword>
<dbReference type="Gene3D" id="2.130.10.10">
    <property type="entry name" value="YVTN repeat-like/Quinoprotein amine dehydrogenase"/>
    <property type="match status" value="1"/>
</dbReference>
<keyword evidence="1" id="KW-0732">Signal</keyword>
<dbReference type="EMBL" id="JBEQNB010000015">
    <property type="protein sequence ID" value="MES0837008.1"/>
    <property type="molecule type" value="Genomic_DNA"/>
</dbReference>
<gene>
    <name evidence="2" type="ORF">ABUK86_24740</name>
</gene>
<feature type="chain" id="PRO_5046947137" evidence="1">
    <location>
        <begin position="25"/>
        <end position="291"/>
    </location>
</feature>